<dbReference type="Proteomes" id="UP000000600">
    <property type="component" value="Unassembled WGS sequence"/>
</dbReference>
<protein>
    <submittedName>
        <fullName evidence="1">Uncharacterized protein</fullName>
    </submittedName>
</protein>
<dbReference type="InParanoid" id="A0CXH0"/>
<dbReference type="RefSeq" id="XP_001442884.1">
    <property type="nucleotide sequence ID" value="XM_001442847.1"/>
</dbReference>
<dbReference type="GeneID" id="5028669"/>
<evidence type="ECO:0000313" key="1">
    <source>
        <dbReference type="EMBL" id="CAK75487.1"/>
    </source>
</evidence>
<dbReference type="KEGG" id="ptm:GSPATT00011119001"/>
<evidence type="ECO:0000313" key="2">
    <source>
        <dbReference type="Proteomes" id="UP000000600"/>
    </source>
</evidence>
<proteinExistence type="predicted"/>
<dbReference type="HOGENOM" id="CLU_1725852_0_0_1"/>
<name>A0CXH0_PARTE</name>
<gene>
    <name evidence="1" type="ORF">GSPATT00011119001</name>
</gene>
<sequence length="152" mass="17882">MIFYLFCTIDKPTLFIIISLKLNSVEIQGAYNSYTRVYTLPQTQIYSIQGVEAPSTMKLIKVCEYSLKVLGENGFTTNRINNLHIRYDQVCKTRHKKMYAKMYIQSVIKNILIYQLNPSNTNSHFNRKINLISNYQEVFLCISLRCWKYLKA</sequence>
<keyword evidence="2" id="KW-1185">Reference proteome</keyword>
<dbReference type="EMBL" id="CT868208">
    <property type="protein sequence ID" value="CAK75487.1"/>
    <property type="molecule type" value="Genomic_DNA"/>
</dbReference>
<organism evidence="1 2">
    <name type="scientific">Paramecium tetraurelia</name>
    <dbReference type="NCBI Taxonomy" id="5888"/>
    <lineage>
        <taxon>Eukaryota</taxon>
        <taxon>Sar</taxon>
        <taxon>Alveolata</taxon>
        <taxon>Ciliophora</taxon>
        <taxon>Intramacronucleata</taxon>
        <taxon>Oligohymenophorea</taxon>
        <taxon>Peniculida</taxon>
        <taxon>Parameciidae</taxon>
        <taxon>Paramecium</taxon>
    </lineage>
</organism>
<accession>A0CXH0</accession>
<reference evidence="1 2" key="1">
    <citation type="journal article" date="2006" name="Nature">
        <title>Global trends of whole-genome duplications revealed by the ciliate Paramecium tetraurelia.</title>
        <authorList>
            <consortium name="Genoscope"/>
            <person name="Aury J.-M."/>
            <person name="Jaillon O."/>
            <person name="Duret L."/>
            <person name="Noel B."/>
            <person name="Jubin C."/>
            <person name="Porcel B.M."/>
            <person name="Segurens B."/>
            <person name="Daubin V."/>
            <person name="Anthouard V."/>
            <person name="Aiach N."/>
            <person name="Arnaiz O."/>
            <person name="Billaut A."/>
            <person name="Beisson J."/>
            <person name="Blanc I."/>
            <person name="Bouhouche K."/>
            <person name="Camara F."/>
            <person name="Duharcourt S."/>
            <person name="Guigo R."/>
            <person name="Gogendeau D."/>
            <person name="Katinka M."/>
            <person name="Keller A.-M."/>
            <person name="Kissmehl R."/>
            <person name="Klotz C."/>
            <person name="Koll F."/>
            <person name="Le Moue A."/>
            <person name="Lepere C."/>
            <person name="Malinsky S."/>
            <person name="Nowacki M."/>
            <person name="Nowak J.K."/>
            <person name="Plattner H."/>
            <person name="Poulain J."/>
            <person name="Ruiz F."/>
            <person name="Serrano V."/>
            <person name="Zagulski M."/>
            <person name="Dessen P."/>
            <person name="Betermier M."/>
            <person name="Weissenbach J."/>
            <person name="Scarpelli C."/>
            <person name="Schachter V."/>
            <person name="Sperling L."/>
            <person name="Meyer E."/>
            <person name="Cohen J."/>
            <person name="Wincker P."/>
        </authorList>
    </citation>
    <scope>NUCLEOTIDE SEQUENCE [LARGE SCALE GENOMIC DNA]</scope>
    <source>
        <strain evidence="1 2">Stock d4-2</strain>
    </source>
</reference>
<dbReference type="AlphaFoldDB" id="A0CXH0"/>